<name>A0A544QWH8_9FIRM</name>
<evidence type="ECO:0000313" key="3">
    <source>
        <dbReference type="EMBL" id="TQQ85036.1"/>
    </source>
</evidence>
<dbReference type="InterPro" id="IPR001455">
    <property type="entry name" value="TusA-like"/>
</dbReference>
<dbReference type="CDD" id="cd03421">
    <property type="entry name" value="SirA_like_N"/>
    <property type="match status" value="1"/>
</dbReference>
<comment type="caution">
    <text evidence="3">The sequence shown here is derived from an EMBL/GenBank/DDBJ whole genome shotgun (WGS) entry which is preliminary data.</text>
</comment>
<dbReference type="SUPFAM" id="SSF64307">
    <property type="entry name" value="SirA-like"/>
    <property type="match status" value="1"/>
</dbReference>
<organism evidence="3 4">
    <name type="scientific">Peptacetobacter hominis</name>
    <dbReference type="NCBI Taxonomy" id="2743610"/>
    <lineage>
        <taxon>Bacteria</taxon>
        <taxon>Bacillati</taxon>
        <taxon>Bacillota</taxon>
        <taxon>Clostridia</taxon>
        <taxon>Peptostreptococcales</taxon>
        <taxon>Peptostreptococcaceae</taxon>
        <taxon>Peptacetobacter</taxon>
    </lineage>
</organism>
<dbReference type="Gene3D" id="3.30.110.40">
    <property type="entry name" value="TusA-like domain"/>
    <property type="match status" value="1"/>
</dbReference>
<dbReference type="PANTHER" id="PTHR33279:SF6">
    <property type="entry name" value="SULFUR CARRIER PROTEIN YEDF-RELATED"/>
    <property type="match status" value="1"/>
</dbReference>
<feature type="domain" description="UPF0033" evidence="2">
    <location>
        <begin position="4"/>
        <end position="28"/>
    </location>
</feature>
<dbReference type="AlphaFoldDB" id="A0A544QWH8"/>
<proteinExistence type="inferred from homology"/>
<evidence type="ECO:0000259" key="2">
    <source>
        <dbReference type="PROSITE" id="PS01148"/>
    </source>
</evidence>
<dbReference type="Pfam" id="PF01206">
    <property type="entry name" value="TusA"/>
    <property type="match status" value="1"/>
</dbReference>
<dbReference type="PROSITE" id="PS01148">
    <property type="entry name" value="UPF0033"/>
    <property type="match status" value="1"/>
</dbReference>
<sequence length="69" mass="7550">MTKIDARGLSCPQPVLLTKKGLKNHPEGVEVMVDNMTACNNVQKFIKNSGYNVNLKELGDGEFLITASK</sequence>
<gene>
    <name evidence="3" type="ORF">EXD82_04105</name>
</gene>
<dbReference type="PANTHER" id="PTHR33279">
    <property type="entry name" value="SULFUR CARRIER PROTEIN YEDF-RELATED"/>
    <property type="match status" value="1"/>
</dbReference>
<keyword evidence="4" id="KW-1185">Reference proteome</keyword>
<evidence type="ECO:0000256" key="1">
    <source>
        <dbReference type="ARBA" id="ARBA00008984"/>
    </source>
</evidence>
<comment type="similarity">
    <text evidence="1">Belongs to the sulfur carrier protein TusA family.</text>
</comment>
<protein>
    <submittedName>
        <fullName evidence="3">SirA family protein</fullName>
    </submittedName>
</protein>
<dbReference type="InterPro" id="IPR036868">
    <property type="entry name" value="TusA-like_sf"/>
</dbReference>
<reference evidence="3 4" key="1">
    <citation type="submission" date="2019-02" db="EMBL/GenBank/DDBJ databases">
        <title>Peptostreptococcaceae bacterium ZHW00191 nov., a new bacterium isolated from the human gut.</title>
        <authorList>
            <person name="Zhou H.-W."/>
            <person name="Chen X.-J."/>
        </authorList>
    </citation>
    <scope>NUCLEOTIDE SEQUENCE [LARGE SCALE GENOMIC DNA]</scope>
    <source>
        <strain evidence="3 4">ZHW00191</strain>
    </source>
</reference>
<dbReference type="Proteomes" id="UP000317863">
    <property type="component" value="Unassembled WGS sequence"/>
</dbReference>
<evidence type="ECO:0000313" key="4">
    <source>
        <dbReference type="Proteomes" id="UP000317863"/>
    </source>
</evidence>
<dbReference type="EMBL" id="SGJB01000005">
    <property type="protein sequence ID" value="TQQ85036.1"/>
    <property type="molecule type" value="Genomic_DNA"/>
</dbReference>
<dbReference type="OrthoDB" id="9797352at2"/>
<dbReference type="RefSeq" id="WP_142535641.1">
    <property type="nucleotide sequence ID" value="NZ_SGJB01000005.1"/>
</dbReference>
<accession>A0A544QWH8</accession>